<dbReference type="InterPro" id="IPR034746">
    <property type="entry name" value="POTRA"/>
</dbReference>
<comment type="similarity">
    <text evidence="8">Belongs to the FtsQ/DivIB family. DivIB subfamily.</text>
</comment>
<dbReference type="GO" id="GO:0032153">
    <property type="term" value="C:cell division site"/>
    <property type="evidence" value="ECO:0007669"/>
    <property type="project" value="UniProtKB-UniRule"/>
</dbReference>
<evidence type="ECO:0000256" key="8">
    <source>
        <dbReference type="HAMAP-Rule" id="MF_00912"/>
    </source>
</evidence>
<dbReference type="InterPro" id="IPR050487">
    <property type="entry name" value="FtsQ_DivIB"/>
</dbReference>
<feature type="compositionally biased region" description="Basic and acidic residues" evidence="9">
    <location>
        <begin position="93"/>
        <end position="104"/>
    </location>
</feature>
<sequence length="425" mass="48868">MDEQKSDSKIRHINANDFERQRRKSSTKRRRNRLFSDKDNFDTSTEQEDNTQSNIDNHDSSNHINTATQHENNEEIQNTEDEINNSALENNLHEQQNEPSKEDLSSTAQDDTAIQHNTDDGDVTEDNEDIEKPPPLTPEELREQKRRQRRKRQKTIQYIVITALILIIILFLLYMFTPISRIANVTIKGNHNVSTSEINKQLNANSGERMYTFSNNSKAKAKLKDNPLIKNVDIQKHLPNTLSVTIEENQVVGMIKDKDDYIPILEGNTELKNYKGQLTDRGPIIEGFKGDKKQEIVHALAEMSPKIRSMIAEVTYEPQKNKQNRIKLYTKDDMQVIGNIKTIADKMKYYPQMSQSLSRDQSGNLTTDGYIDLSVGASFIPYKNQEAQQSQTEQDVTKNSQQENEAKSELQSVLNKINEQSKKNN</sequence>
<keyword evidence="2 8" id="KW-1003">Cell membrane</keyword>
<evidence type="ECO:0000256" key="6">
    <source>
        <dbReference type="ARBA" id="ARBA00023136"/>
    </source>
</evidence>
<feature type="region of interest" description="Disordered" evidence="9">
    <location>
        <begin position="385"/>
        <end position="425"/>
    </location>
</feature>
<evidence type="ECO:0000256" key="3">
    <source>
        <dbReference type="ARBA" id="ARBA00022618"/>
    </source>
</evidence>
<comment type="caution">
    <text evidence="11">The sequence shown here is derived from an EMBL/GenBank/DDBJ whole genome shotgun (WGS) entry which is preliminary data.</text>
</comment>
<evidence type="ECO:0000256" key="4">
    <source>
        <dbReference type="ARBA" id="ARBA00022692"/>
    </source>
</evidence>
<keyword evidence="4 8" id="KW-0812">Transmembrane</keyword>
<feature type="compositionally biased region" description="Polar residues" evidence="9">
    <location>
        <begin position="105"/>
        <end position="116"/>
    </location>
</feature>
<feature type="region of interest" description="Disordered" evidence="9">
    <location>
        <begin position="1"/>
        <end position="65"/>
    </location>
</feature>
<dbReference type="GO" id="GO:0043093">
    <property type="term" value="P:FtsZ-dependent cytokinesis"/>
    <property type="evidence" value="ECO:0007669"/>
    <property type="project" value="UniProtKB-UniRule"/>
</dbReference>
<organism evidence="11 12">
    <name type="scientific">Staphylococcus lugdunensis</name>
    <dbReference type="NCBI Taxonomy" id="28035"/>
    <lineage>
        <taxon>Bacteria</taxon>
        <taxon>Bacillati</taxon>
        <taxon>Bacillota</taxon>
        <taxon>Bacilli</taxon>
        <taxon>Bacillales</taxon>
        <taxon>Staphylococcaceae</taxon>
        <taxon>Staphylococcus</taxon>
    </lineage>
</organism>
<dbReference type="Pfam" id="PF08478">
    <property type="entry name" value="POTRA_1"/>
    <property type="match status" value="1"/>
</dbReference>
<keyword evidence="6 8" id="KW-0472">Membrane</keyword>
<evidence type="ECO:0000313" key="12">
    <source>
        <dbReference type="Proteomes" id="UP000070063"/>
    </source>
</evidence>
<protein>
    <recommendedName>
        <fullName evidence="8">Cell division protein DivIB</fullName>
    </recommendedName>
</protein>
<gene>
    <name evidence="8" type="primary">divIB</name>
    <name evidence="11" type="ORF">HMPREF3225_00556</name>
</gene>
<dbReference type="InterPro" id="IPR026580">
    <property type="entry name" value="DivIB"/>
</dbReference>
<dbReference type="InterPro" id="IPR005548">
    <property type="entry name" value="Cell_div_FtsQ/DivIB_C"/>
</dbReference>
<feature type="domain" description="POTRA" evidence="10">
    <location>
        <begin position="180"/>
        <end position="249"/>
    </location>
</feature>
<dbReference type="Proteomes" id="UP000070063">
    <property type="component" value="Unassembled WGS sequence"/>
</dbReference>
<dbReference type="GO" id="GO:0005886">
    <property type="term" value="C:plasma membrane"/>
    <property type="evidence" value="ECO:0007669"/>
    <property type="project" value="UniProtKB-SubCell"/>
</dbReference>
<feature type="compositionally biased region" description="Polar residues" evidence="9">
    <location>
        <begin position="385"/>
        <end position="418"/>
    </location>
</feature>
<dbReference type="PANTHER" id="PTHR37820:SF1">
    <property type="entry name" value="CELL DIVISION PROTEIN FTSQ"/>
    <property type="match status" value="1"/>
</dbReference>
<keyword evidence="3 8" id="KW-0132">Cell division</keyword>
<name>A0ABD4EHA4_STALU</name>
<evidence type="ECO:0000259" key="10">
    <source>
        <dbReference type="PROSITE" id="PS51779"/>
    </source>
</evidence>
<dbReference type="Pfam" id="PF03799">
    <property type="entry name" value="FtsQ_DivIB_C"/>
    <property type="match status" value="1"/>
</dbReference>
<evidence type="ECO:0000256" key="2">
    <source>
        <dbReference type="ARBA" id="ARBA00022475"/>
    </source>
</evidence>
<feature type="compositionally biased region" description="Basic and acidic residues" evidence="9">
    <location>
        <begin position="1"/>
        <end position="10"/>
    </location>
</feature>
<dbReference type="InterPro" id="IPR013685">
    <property type="entry name" value="POTRA_FtsQ_type"/>
</dbReference>
<comment type="function">
    <text evidence="8">Cell division protein that may be involved in stabilizing or promoting the assembly of the division complex.</text>
</comment>
<evidence type="ECO:0000256" key="5">
    <source>
        <dbReference type="ARBA" id="ARBA00022989"/>
    </source>
</evidence>
<evidence type="ECO:0000256" key="9">
    <source>
        <dbReference type="SAM" id="MobiDB-lite"/>
    </source>
</evidence>
<reference evidence="11 12" key="1">
    <citation type="submission" date="2016-01" db="EMBL/GenBank/DDBJ databases">
        <authorList>
            <person name="Mitreva M."/>
            <person name="Pepin K.H."/>
            <person name="Mihindukulasuriya K.A."/>
            <person name="Fulton R."/>
            <person name="Fronick C."/>
            <person name="O'Laughlin M."/>
            <person name="Miner T."/>
            <person name="Herter B."/>
            <person name="Rosa B.A."/>
            <person name="Cordes M."/>
            <person name="Tomlinson C."/>
            <person name="Wollam A."/>
            <person name="Palsikar V.B."/>
            <person name="Mardis E.R."/>
            <person name="Wilson R.K."/>
        </authorList>
    </citation>
    <scope>NUCLEOTIDE SEQUENCE [LARGE SCALE GENOMIC DNA]</scope>
    <source>
        <strain evidence="11 12">MJR7738</strain>
    </source>
</reference>
<dbReference type="Gene3D" id="3.10.20.310">
    <property type="entry name" value="membrane protein fhac"/>
    <property type="match status" value="1"/>
</dbReference>
<accession>A0ABD4EHA4</accession>
<keyword evidence="7 8" id="KW-0131">Cell cycle</keyword>
<dbReference type="HAMAP" id="MF_00912">
    <property type="entry name" value="DivIB"/>
    <property type="match status" value="1"/>
</dbReference>
<dbReference type="RefSeq" id="WP_060795270.1">
    <property type="nucleotide sequence ID" value="NZ_KQ957369.1"/>
</dbReference>
<feature type="compositionally biased region" description="Acidic residues" evidence="9">
    <location>
        <begin position="120"/>
        <end position="129"/>
    </location>
</feature>
<dbReference type="EMBL" id="LRQI01000024">
    <property type="protein sequence ID" value="KXA39656.1"/>
    <property type="molecule type" value="Genomic_DNA"/>
</dbReference>
<feature type="compositionally biased region" description="Basic residues" evidence="9">
    <location>
        <begin position="21"/>
        <end position="33"/>
    </location>
</feature>
<dbReference type="Gene3D" id="3.40.50.10960">
    <property type="match status" value="1"/>
</dbReference>
<dbReference type="PROSITE" id="PS51779">
    <property type="entry name" value="POTRA"/>
    <property type="match status" value="1"/>
</dbReference>
<evidence type="ECO:0000256" key="1">
    <source>
        <dbReference type="ARBA" id="ARBA00004370"/>
    </source>
</evidence>
<feature type="region of interest" description="Disordered" evidence="9">
    <location>
        <begin position="93"/>
        <end position="152"/>
    </location>
</feature>
<proteinExistence type="inferred from homology"/>
<comment type="subcellular location">
    <subcellularLocation>
        <location evidence="8">Cell membrane</location>
        <topology evidence="8">Single-pass type II membrane protein</topology>
    </subcellularLocation>
    <subcellularLocation>
        <location evidence="1">Membrane</location>
    </subcellularLocation>
    <text evidence="8">Localizes to the division septum.</text>
</comment>
<evidence type="ECO:0000256" key="7">
    <source>
        <dbReference type="ARBA" id="ARBA00023306"/>
    </source>
</evidence>
<feature type="transmembrane region" description="Helical" evidence="8">
    <location>
        <begin position="155"/>
        <end position="176"/>
    </location>
</feature>
<dbReference type="PANTHER" id="PTHR37820">
    <property type="entry name" value="CELL DIVISION PROTEIN DIVIB"/>
    <property type="match status" value="1"/>
</dbReference>
<dbReference type="AlphaFoldDB" id="A0ABD4EHA4"/>
<evidence type="ECO:0000313" key="11">
    <source>
        <dbReference type="EMBL" id="KXA39656.1"/>
    </source>
</evidence>
<keyword evidence="5 8" id="KW-1133">Transmembrane helix</keyword>